<evidence type="ECO:0000256" key="1">
    <source>
        <dbReference type="ARBA" id="ARBA00010111"/>
    </source>
</evidence>
<protein>
    <submittedName>
        <fullName evidence="4">Ribosomal protein L34</fullName>
    </submittedName>
</protein>
<dbReference type="InterPro" id="IPR000271">
    <property type="entry name" value="Ribosomal_bL34"/>
</dbReference>
<organism evidence="4">
    <name type="scientific">Caloglossa intermedia</name>
    <dbReference type="NCBI Taxonomy" id="100879"/>
    <lineage>
        <taxon>Eukaryota</taxon>
        <taxon>Rhodophyta</taxon>
        <taxon>Florideophyceae</taxon>
        <taxon>Rhodymeniophycidae</taxon>
        <taxon>Ceramiales</taxon>
        <taxon>Delesseriaceae</taxon>
        <taxon>Caloglossa</taxon>
    </lineage>
</organism>
<evidence type="ECO:0000256" key="3">
    <source>
        <dbReference type="ARBA" id="ARBA00023274"/>
    </source>
</evidence>
<dbReference type="RefSeq" id="YP_009392790.1">
    <property type="nucleotide sequence ID" value="NC_035265.1"/>
</dbReference>
<keyword evidence="4" id="KW-0934">Plastid</keyword>
<dbReference type="GO" id="GO:0005840">
    <property type="term" value="C:ribosome"/>
    <property type="evidence" value="ECO:0007669"/>
    <property type="project" value="UniProtKB-KW"/>
</dbReference>
<dbReference type="GO" id="GO:0003735">
    <property type="term" value="F:structural constituent of ribosome"/>
    <property type="evidence" value="ECO:0007669"/>
    <property type="project" value="InterPro"/>
</dbReference>
<dbReference type="NCBIfam" id="TIGR01030">
    <property type="entry name" value="rpmH_bact"/>
    <property type="match status" value="1"/>
</dbReference>
<dbReference type="AlphaFoldDB" id="A0A1Z1M621"/>
<dbReference type="Gene3D" id="1.10.287.3980">
    <property type="match status" value="1"/>
</dbReference>
<dbReference type="Pfam" id="PF00468">
    <property type="entry name" value="Ribosomal_L34"/>
    <property type="match status" value="1"/>
</dbReference>
<dbReference type="GO" id="GO:1990904">
    <property type="term" value="C:ribonucleoprotein complex"/>
    <property type="evidence" value="ECO:0007669"/>
    <property type="project" value="UniProtKB-KW"/>
</dbReference>
<dbReference type="EMBL" id="MF101418">
    <property type="protein sequence ID" value="ARW61352.1"/>
    <property type="molecule type" value="Genomic_DNA"/>
</dbReference>
<name>A0A1Z1M621_9FLOR</name>
<sequence>MNKGTKVKQIKKSGFRARIKSVSGRRIIKYRRNKKRCRLSL</sequence>
<keyword evidence="4" id="KW-0150">Chloroplast</keyword>
<comment type="similarity">
    <text evidence="1">Belongs to the bacterial ribosomal protein bL34 family.</text>
</comment>
<evidence type="ECO:0000256" key="2">
    <source>
        <dbReference type="ARBA" id="ARBA00022980"/>
    </source>
</evidence>
<proteinExistence type="inferred from homology"/>
<gene>
    <name evidence="4" type="primary">rpl34</name>
</gene>
<accession>A0A1Z1M621</accession>
<evidence type="ECO:0000313" key="4">
    <source>
        <dbReference type="EMBL" id="ARW61352.1"/>
    </source>
</evidence>
<dbReference type="GeneID" id="33354385"/>
<reference evidence="4" key="1">
    <citation type="journal article" date="2017" name="J. Phycol.">
        <title>Analysis of chloroplast genomes and a supermatrix inform reclassification of the Rhodomelaceae (Rhodophyta).</title>
        <authorList>
            <person name="Diaz-Tapia P."/>
            <person name="Maggs C.A."/>
            <person name="West J.A."/>
            <person name="Verbruggen H."/>
        </authorList>
    </citation>
    <scope>NUCLEOTIDE SEQUENCE</scope>
    <source>
        <strain evidence="4">JW3535</strain>
    </source>
</reference>
<geneLocation type="chloroplast" evidence="4"/>
<keyword evidence="2 4" id="KW-0689">Ribosomal protein</keyword>
<keyword evidence="3" id="KW-0687">Ribonucleoprotein</keyword>
<dbReference type="GO" id="GO:0006412">
    <property type="term" value="P:translation"/>
    <property type="evidence" value="ECO:0007669"/>
    <property type="project" value="InterPro"/>
</dbReference>